<feature type="signal peptide" evidence="1">
    <location>
        <begin position="1"/>
        <end position="31"/>
    </location>
</feature>
<evidence type="ECO:0000313" key="3">
    <source>
        <dbReference type="Proteomes" id="UP000008311"/>
    </source>
</evidence>
<sequence length="69" mass="7511">MLGHHWLHAAPRVSIRICLVVLLMESHDIQLTDYLSAYYADNYRGGGGGGGGRGRRSLISVSLSFVVLP</sequence>
<dbReference type="Proteomes" id="UP000008311">
    <property type="component" value="Unassembled WGS sequence"/>
</dbReference>
<evidence type="ECO:0008006" key="4">
    <source>
        <dbReference type="Google" id="ProtNLM"/>
    </source>
</evidence>
<organism evidence="2 3">
    <name type="scientific">Ricinus communis</name>
    <name type="common">Castor bean</name>
    <dbReference type="NCBI Taxonomy" id="3988"/>
    <lineage>
        <taxon>Eukaryota</taxon>
        <taxon>Viridiplantae</taxon>
        <taxon>Streptophyta</taxon>
        <taxon>Embryophyta</taxon>
        <taxon>Tracheophyta</taxon>
        <taxon>Spermatophyta</taxon>
        <taxon>Magnoliopsida</taxon>
        <taxon>eudicotyledons</taxon>
        <taxon>Gunneridae</taxon>
        <taxon>Pentapetalae</taxon>
        <taxon>rosids</taxon>
        <taxon>fabids</taxon>
        <taxon>Malpighiales</taxon>
        <taxon>Euphorbiaceae</taxon>
        <taxon>Acalyphoideae</taxon>
        <taxon>Acalypheae</taxon>
        <taxon>Ricinus</taxon>
    </lineage>
</organism>
<evidence type="ECO:0000313" key="2">
    <source>
        <dbReference type="EMBL" id="EEF47065.1"/>
    </source>
</evidence>
<evidence type="ECO:0000256" key="1">
    <source>
        <dbReference type="SAM" id="SignalP"/>
    </source>
</evidence>
<gene>
    <name evidence="2" type="ORF">RCOM_1339930</name>
</gene>
<name>B9RNL0_RICCO</name>
<accession>B9RNL0</accession>
<dbReference type="InParanoid" id="B9RNL0"/>
<reference evidence="3" key="1">
    <citation type="journal article" date="2010" name="Nat. Biotechnol.">
        <title>Draft genome sequence of the oilseed species Ricinus communis.</title>
        <authorList>
            <person name="Chan A.P."/>
            <person name="Crabtree J."/>
            <person name="Zhao Q."/>
            <person name="Lorenzi H."/>
            <person name="Orvis J."/>
            <person name="Puiu D."/>
            <person name="Melake-Berhan A."/>
            <person name="Jones K.M."/>
            <person name="Redman J."/>
            <person name="Chen G."/>
            <person name="Cahoon E.B."/>
            <person name="Gedil M."/>
            <person name="Stanke M."/>
            <person name="Haas B.J."/>
            <person name="Wortman J.R."/>
            <person name="Fraser-Liggett C.M."/>
            <person name="Ravel J."/>
            <person name="Rabinowicz P.D."/>
        </authorList>
    </citation>
    <scope>NUCLEOTIDE SEQUENCE [LARGE SCALE GENOMIC DNA]</scope>
    <source>
        <strain evidence="3">cv. Hale</strain>
    </source>
</reference>
<keyword evidence="3" id="KW-1185">Reference proteome</keyword>
<feature type="chain" id="PRO_5002888591" description="Secreted protein" evidence="1">
    <location>
        <begin position="32"/>
        <end position="69"/>
    </location>
</feature>
<protein>
    <recommendedName>
        <fullName evidence="4">Secreted protein</fullName>
    </recommendedName>
</protein>
<proteinExistence type="predicted"/>
<dbReference type="EMBL" id="EQ973790">
    <property type="protein sequence ID" value="EEF47065.1"/>
    <property type="molecule type" value="Genomic_DNA"/>
</dbReference>
<keyword evidence="1" id="KW-0732">Signal</keyword>
<dbReference type="AlphaFoldDB" id="B9RNL0"/>